<organism evidence="2 3">
    <name type="scientific">Heterodera trifolii</name>
    <dbReference type="NCBI Taxonomy" id="157864"/>
    <lineage>
        <taxon>Eukaryota</taxon>
        <taxon>Metazoa</taxon>
        <taxon>Ecdysozoa</taxon>
        <taxon>Nematoda</taxon>
        <taxon>Chromadorea</taxon>
        <taxon>Rhabditida</taxon>
        <taxon>Tylenchina</taxon>
        <taxon>Tylenchomorpha</taxon>
        <taxon>Tylenchoidea</taxon>
        <taxon>Heteroderidae</taxon>
        <taxon>Heteroderinae</taxon>
        <taxon>Heterodera</taxon>
    </lineage>
</organism>
<dbReference type="EMBL" id="JBICBT010000417">
    <property type="protein sequence ID" value="KAL3114406.1"/>
    <property type="molecule type" value="Genomic_DNA"/>
</dbReference>
<evidence type="ECO:0000313" key="2">
    <source>
        <dbReference type="EMBL" id="KAL3114406.1"/>
    </source>
</evidence>
<sequence>MNCALASSFSPVGKHFAAVVADKKGMRADLYVNGEELVERLGSFNKNMQINLERFFVKVEDECLQLHCESSSIEIGSERVNIEAILTTPIKRRSSEALEPIKKSQKNG</sequence>
<keyword evidence="3" id="KW-1185">Reference proteome</keyword>
<dbReference type="EMBL" id="JBICBT010001358">
    <property type="protein sequence ID" value="KAL3071522.1"/>
    <property type="molecule type" value="Genomic_DNA"/>
</dbReference>
<evidence type="ECO:0000313" key="3">
    <source>
        <dbReference type="Proteomes" id="UP001620626"/>
    </source>
</evidence>
<comment type="caution">
    <text evidence="2">The sequence shown here is derived from an EMBL/GenBank/DDBJ whole genome shotgun (WGS) entry which is preliminary data.</text>
</comment>
<dbReference type="Proteomes" id="UP001620626">
    <property type="component" value="Unassembled WGS sequence"/>
</dbReference>
<evidence type="ECO:0000313" key="1">
    <source>
        <dbReference type="EMBL" id="KAL3071522.1"/>
    </source>
</evidence>
<proteinExistence type="predicted"/>
<protein>
    <submittedName>
        <fullName evidence="2">Uncharacterized protein</fullName>
    </submittedName>
</protein>
<dbReference type="AlphaFoldDB" id="A0ABD2LGU3"/>
<accession>A0ABD2LGU3</accession>
<name>A0ABD2LGU3_9BILA</name>
<gene>
    <name evidence="2" type="ORF">niasHT_017270</name>
    <name evidence="1" type="ORF">niasHT_031886</name>
</gene>
<reference evidence="2 3" key="1">
    <citation type="submission" date="2024-10" db="EMBL/GenBank/DDBJ databases">
        <authorList>
            <person name="Kim D."/>
        </authorList>
    </citation>
    <scope>NUCLEOTIDE SEQUENCE [LARGE SCALE GENOMIC DNA]</scope>
    <source>
        <strain evidence="2">BH-2024</strain>
    </source>
</reference>